<name>A0A2P6NTH1_9EUKA</name>
<dbReference type="AlphaFoldDB" id="A0A2P6NTH1"/>
<protein>
    <submittedName>
        <fullName evidence="2">Uncharacterized protein</fullName>
    </submittedName>
</protein>
<keyword evidence="1" id="KW-1133">Transmembrane helix</keyword>
<evidence type="ECO:0000313" key="3">
    <source>
        <dbReference type="Proteomes" id="UP000241769"/>
    </source>
</evidence>
<keyword evidence="1" id="KW-0472">Membrane</keyword>
<keyword evidence="3" id="KW-1185">Reference proteome</keyword>
<evidence type="ECO:0000256" key="1">
    <source>
        <dbReference type="SAM" id="Phobius"/>
    </source>
</evidence>
<dbReference type="InParanoid" id="A0A2P6NTH1"/>
<reference evidence="2 3" key="1">
    <citation type="journal article" date="2018" name="Genome Biol. Evol.">
        <title>Multiple Roots of Fruiting Body Formation in Amoebozoa.</title>
        <authorList>
            <person name="Hillmann F."/>
            <person name="Forbes G."/>
            <person name="Novohradska S."/>
            <person name="Ferling I."/>
            <person name="Riege K."/>
            <person name="Groth M."/>
            <person name="Westermann M."/>
            <person name="Marz M."/>
            <person name="Spaller T."/>
            <person name="Winckler T."/>
            <person name="Schaap P."/>
            <person name="Glockner G."/>
        </authorList>
    </citation>
    <scope>NUCLEOTIDE SEQUENCE [LARGE SCALE GENOMIC DNA]</scope>
    <source>
        <strain evidence="2 3">Jena</strain>
    </source>
</reference>
<organism evidence="2 3">
    <name type="scientific">Planoprotostelium fungivorum</name>
    <dbReference type="NCBI Taxonomy" id="1890364"/>
    <lineage>
        <taxon>Eukaryota</taxon>
        <taxon>Amoebozoa</taxon>
        <taxon>Evosea</taxon>
        <taxon>Variosea</taxon>
        <taxon>Cavosteliida</taxon>
        <taxon>Cavosteliaceae</taxon>
        <taxon>Planoprotostelium</taxon>
    </lineage>
</organism>
<dbReference type="Proteomes" id="UP000241769">
    <property type="component" value="Unassembled WGS sequence"/>
</dbReference>
<accession>A0A2P6NTH1</accession>
<dbReference type="EMBL" id="MDYQ01000022">
    <property type="protein sequence ID" value="PRP87236.1"/>
    <property type="molecule type" value="Genomic_DNA"/>
</dbReference>
<proteinExistence type="predicted"/>
<gene>
    <name evidence="2" type="ORF">PROFUN_01498</name>
</gene>
<sequence>MLVSCVLFGNPLQNISKRLRAHTCFIQSGINLFVAHKAVQLFLRMSFATFLTSTPGLGDVRQLFSCTGGQGPARPLCGSTGPSGSSLLLNEQRQIDELRETLNWVIEDPKDQRARVGTETSVPLLSQRTNQVATWANRSTYEKIVAFLPAGSIAVSFAVGIVLGLRDISCVLLRFALFFQPQGLYGKFIPAWFRWPAFMW</sequence>
<evidence type="ECO:0000313" key="2">
    <source>
        <dbReference type="EMBL" id="PRP87236.1"/>
    </source>
</evidence>
<keyword evidence="1" id="KW-0812">Transmembrane</keyword>
<comment type="caution">
    <text evidence="2">The sequence shown here is derived from an EMBL/GenBank/DDBJ whole genome shotgun (WGS) entry which is preliminary data.</text>
</comment>
<feature type="transmembrane region" description="Helical" evidence="1">
    <location>
        <begin position="144"/>
        <end position="165"/>
    </location>
</feature>